<evidence type="ECO:0000256" key="1">
    <source>
        <dbReference type="SAM" id="MobiDB-lite"/>
    </source>
</evidence>
<gene>
    <name evidence="3" type="ORF">VKT23_005226</name>
</gene>
<dbReference type="Proteomes" id="UP001498398">
    <property type="component" value="Unassembled WGS sequence"/>
</dbReference>
<sequence length="209" mass="23910">MYRSDFAKQVLKFVKAKMDEEVPDKSVEGQKNWVAEQLTDMAILYEIPGKSKTDRKGLFKSTVVSQTLAWHLYKVKDNPKYRWFGFPAHALALSTAAIKQVLFIWSDGVEKREDEDEDDGAANTDSQANNTKKKTANKQVACNSTTSFSQAQWSSTVENYFNKYTSKLTDDKFNEIMAYAEDYLPDRSKKLFQSAQDHSAKEDELVMLD</sequence>
<name>A0ABR1JV22_9AGAR</name>
<evidence type="ECO:0000313" key="3">
    <source>
        <dbReference type="EMBL" id="KAK7466503.1"/>
    </source>
</evidence>
<dbReference type="Pfam" id="PF20149">
    <property type="entry name" value="DUF6532"/>
    <property type="match status" value="1"/>
</dbReference>
<evidence type="ECO:0000259" key="2">
    <source>
        <dbReference type="Pfam" id="PF20149"/>
    </source>
</evidence>
<accession>A0ABR1JV22</accession>
<organism evidence="3 4">
    <name type="scientific">Marasmiellus scandens</name>
    <dbReference type="NCBI Taxonomy" id="2682957"/>
    <lineage>
        <taxon>Eukaryota</taxon>
        <taxon>Fungi</taxon>
        <taxon>Dikarya</taxon>
        <taxon>Basidiomycota</taxon>
        <taxon>Agaricomycotina</taxon>
        <taxon>Agaricomycetes</taxon>
        <taxon>Agaricomycetidae</taxon>
        <taxon>Agaricales</taxon>
        <taxon>Marasmiineae</taxon>
        <taxon>Omphalotaceae</taxon>
        <taxon>Marasmiellus</taxon>
    </lineage>
</organism>
<feature type="region of interest" description="Disordered" evidence="1">
    <location>
        <begin position="113"/>
        <end position="139"/>
    </location>
</feature>
<reference evidence="3 4" key="1">
    <citation type="submission" date="2024-01" db="EMBL/GenBank/DDBJ databases">
        <title>A draft genome for the cacao thread blight pathogen Marasmiellus scandens.</title>
        <authorList>
            <person name="Baruah I.K."/>
            <person name="Leung J."/>
            <person name="Bukari Y."/>
            <person name="Amoako-Attah I."/>
            <person name="Meinhardt L.W."/>
            <person name="Bailey B.A."/>
            <person name="Cohen S.P."/>
        </authorList>
    </citation>
    <scope>NUCLEOTIDE SEQUENCE [LARGE SCALE GENOMIC DNA]</scope>
    <source>
        <strain evidence="3 4">GH-19</strain>
    </source>
</reference>
<keyword evidence="4" id="KW-1185">Reference proteome</keyword>
<evidence type="ECO:0000313" key="4">
    <source>
        <dbReference type="Proteomes" id="UP001498398"/>
    </source>
</evidence>
<proteinExistence type="predicted"/>
<dbReference type="EMBL" id="JBANRG010000005">
    <property type="protein sequence ID" value="KAK7466503.1"/>
    <property type="molecule type" value="Genomic_DNA"/>
</dbReference>
<comment type="caution">
    <text evidence="3">The sequence shown here is derived from an EMBL/GenBank/DDBJ whole genome shotgun (WGS) entry which is preliminary data.</text>
</comment>
<dbReference type="InterPro" id="IPR045341">
    <property type="entry name" value="DUF6532"/>
</dbReference>
<protein>
    <recommendedName>
        <fullName evidence="2">DUF6532 domain-containing protein</fullName>
    </recommendedName>
</protein>
<feature type="domain" description="DUF6532" evidence="2">
    <location>
        <begin position="3"/>
        <end position="118"/>
    </location>
</feature>